<reference evidence="3 4" key="1">
    <citation type="submission" date="2015-01" db="EMBL/GenBank/DDBJ databases">
        <title>Genome sequence of Jeotgalibacillus alimentarius.</title>
        <authorList>
            <person name="Goh K.M."/>
            <person name="Chan K.-G."/>
            <person name="Yaakop A.S."/>
            <person name="Ee R."/>
            <person name="Gan H.M."/>
            <person name="Chan C.S."/>
        </authorList>
    </citation>
    <scope>NUCLEOTIDE SEQUENCE [LARGE SCALE GENOMIC DNA]</scope>
    <source>
        <strain evidence="3 4">YKJ-13</strain>
    </source>
</reference>
<keyword evidence="4" id="KW-1185">Reference proteome</keyword>
<dbReference type="RefSeq" id="WP_052474245.1">
    <property type="nucleotide sequence ID" value="NZ_JXRQ01000025.1"/>
</dbReference>
<dbReference type="PIRSF" id="PIRSF019083">
    <property type="entry name" value="UCP019083_VanZ"/>
    <property type="match status" value="1"/>
</dbReference>
<dbReference type="PATRIC" id="fig|135826.4.peg.2762"/>
<organism evidence="3 4">
    <name type="scientific">Jeotgalibacillus alimentarius</name>
    <dbReference type="NCBI Taxonomy" id="135826"/>
    <lineage>
        <taxon>Bacteria</taxon>
        <taxon>Bacillati</taxon>
        <taxon>Bacillota</taxon>
        <taxon>Bacilli</taxon>
        <taxon>Bacillales</taxon>
        <taxon>Caryophanaceae</taxon>
        <taxon>Jeotgalibacillus</taxon>
    </lineage>
</organism>
<proteinExistence type="predicted"/>
<evidence type="ECO:0000313" key="3">
    <source>
        <dbReference type="EMBL" id="KIL46651.1"/>
    </source>
</evidence>
<comment type="caution">
    <text evidence="3">The sequence shown here is derived from an EMBL/GenBank/DDBJ whole genome shotgun (WGS) entry which is preliminary data.</text>
</comment>
<dbReference type="InterPro" id="IPR006976">
    <property type="entry name" value="VanZ-like"/>
</dbReference>
<keyword evidence="1" id="KW-1133">Transmembrane helix</keyword>
<name>A0A0C2VQE2_9BACL</name>
<evidence type="ECO:0000256" key="1">
    <source>
        <dbReference type="SAM" id="Phobius"/>
    </source>
</evidence>
<dbReference type="Pfam" id="PF04892">
    <property type="entry name" value="VanZ"/>
    <property type="match status" value="1"/>
</dbReference>
<dbReference type="Proteomes" id="UP000031950">
    <property type="component" value="Unassembled WGS sequence"/>
</dbReference>
<dbReference type="EMBL" id="JXRQ01000025">
    <property type="protein sequence ID" value="KIL46651.1"/>
    <property type="molecule type" value="Genomic_DNA"/>
</dbReference>
<dbReference type="STRING" id="135826.KP77_27780"/>
<protein>
    <recommendedName>
        <fullName evidence="2">VanZ-like domain-containing protein</fullName>
    </recommendedName>
</protein>
<accession>A0A0C2VQE2</accession>
<dbReference type="InterPro" id="IPR016747">
    <property type="entry name" value="Phosphotransbutyrylase"/>
</dbReference>
<gene>
    <name evidence="3" type="ORF">KP77_27780</name>
</gene>
<keyword evidence="1" id="KW-0812">Transmembrane</keyword>
<dbReference type="OrthoDB" id="291892at2"/>
<keyword evidence="1" id="KW-0472">Membrane</keyword>
<feature type="transmembrane region" description="Helical" evidence="1">
    <location>
        <begin position="143"/>
        <end position="164"/>
    </location>
</feature>
<feature type="domain" description="VanZ-like" evidence="2">
    <location>
        <begin position="13"/>
        <end position="158"/>
    </location>
</feature>
<dbReference type="AlphaFoldDB" id="A0A0C2VQE2"/>
<feature type="transmembrane region" description="Helical" evidence="1">
    <location>
        <begin position="111"/>
        <end position="131"/>
    </location>
</feature>
<sequence length="174" mass="19468">MDKIKQPVTLILLIPIALILLIVAYSSSQTYEQQTLIPVMKSLSAPDWLRTAMDQISFTYAGSLVSTQSLGYAGFTEFFLRKGAHVVIFFSVSFFLFRLLIHLIPSVKKAAILNLTLVILFAFSDEFHQYLTGGGRTPTFHDIILDTTGGILGLAVAFGVFVRYKKQRENWGRS</sequence>
<feature type="transmembrane region" description="Helical" evidence="1">
    <location>
        <begin position="84"/>
        <end position="104"/>
    </location>
</feature>
<evidence type="ECO:0000259" key="2">
    <source>
        <dbReference type="Pfam" id="PF04892"/>
    </source>
</evidence>
<dbReference type="NCBIfam" id="NF037970">
    <property type="entry name" value="vanZ_1"/>
    <property type="match status" value="1"/>
</dbReference>
<evidence type="ECO:0000313" key="4">
    <source>
        <dbReference type="Proteomes" id="UP000031950"/>
    </source>
</evidence>